<dbReference type="InterPro" id="IPR000477">
    <property type="entry name" value="RT_dom"/>
</dbReference>
<dbReference type="Gene3D" id="3.30.70.270">
    <property type="match status" value="2"/>
</dbReference>
<dbReference type="InterPro" id="IPR041588">
    <property type="entry name" value="Integrase_H2C2"/>
</dbReference>
<dbReference type="InterPro" id="IPR050951">
    <property type="entry name" value="Retrovirus_Pol_polyprotein"/>
</dbReference>
<keyword evidence="6" id="KW-0511">Multifunctional enzyme</keyword>
<dbReference type="InterPro" id="IPR036397">
    <property type="entry name" value="RNaseH_sf"/>
</dbReference>
<dbReference type="SUPFAM" id="SSF47353">
    <property type="entry name" value="Retrovirus capsid dimerization domain-like"/>
    <property type="match status" value="1"/>
</dbReference>
<evidence type="ECO:0000256" key="4">
    <source>
        <dbReference type="ARBA" id="ARBA00022750"/>
    </source>
</evidence>
<evidence type="ECO:0000256" key="3">
    <source>
        <dbReference type="ARBA" id="ARBA00022670"/>
    </source>
</evidence>
<dbReference type="EC" id="3.1.26.4" evidence="2"/>
<evidence type="ECO:0000313" key="12">
    <source>
        <dbReference type="Ensembl" id="ENSCCRP00020065624.1"/>
    </source>
</evidence>
<evidence type="ECO:0000256" key="7">
    <source>
        <dbReference type="ARBA" id="ARBA00039658"/>
    </source>
</evidence>
<dbReference type="CDD" id="cd09274">
    <property type="entry name" value="RNase_HI_RT_Ty3"/>
    <property type="match status" value="1"/>
</dbReference>
<dbReference type="Gene3D" id="1.10.340.70">
    <property type="match status" value="1"/>
</dbReference>
<dbReference type="PANTHER" id="PTHR37984">
    <property type="entry name" value="PROTEIN CBG26694"/>
    <property type="match status" value="1"/>
</dbReference>
<dbReference type="Proteomes" id="UP000694701">
    <property type="component" value="Unplaced"/>
</dbReference>
<evidence type="ECO:0000256" key="6">
    <source>
        <dbReference type="ARBA" id="ARBA00023268"/>
    </source>
</evidence>
<evidence type="ECO:0000259" key="11">
    <source>
        <dbReference type="PROSITE" id="PS50994"/>
    </source>
</evidence>
<organism evidence="12 13">
    <name type="scientific">Cyprinus carpio</name>
    <name type="common">Common carp</name>
    <dbReference type="NCBI Taxonomy" id="7962"/>
    <lineage>
        <taxon>Eukaryota</taxon>
        <taxon>Metazoa</taxon>
        <taxon>Chordata</taxon>
        <taxon>Craniata</taxon>
        <taxon>Vertebrata</taxon>
        <taxon>Euteleostomi</taxon>
        <taxon>Actinopterygii</taxon>
        <taxon>Neopterygii</taxon>
        <taxon>Teleostei</taxon>
        <taxon>Ostariophysi</taxon>
        <taxon>Cypriniformes</taxon>
        <taxon>Cyprinidae</taxon>
        <taxon>Cyprininae</taxon>
        <taxon>Cyprinus</taxon>
    </lineage>
</organism>
<dbReference type="SUPFAM" id="SSF57756">
    <property type="entry name" value="Retrovirus zinc finger-like domains"/>
    <property type="match status" value="1"/>
</dbReference>
<evidence type="ECO:0000259" key="10">
    <source>
        <dbReference type="PROSITE" id="PS50158"/>
    </source>
</evidence>
<dbReference type="GO" id="GO:0004523">
    <property type="term" value="F:RNA-DNA hybrid ribonuclease activity"/>
    <property type="evidence" value="ECO:0007669"/>
    <property type="project" value="UniProtKB-EC"/>
</dbReference>
<evidence type="ECO:0000256" key="2">
    <source>
        <dbReference type="ARBA" id="ARBA00012180"/>
    </source>
</evidence>
<dbReference type="PROSITE" id="PS50994">
    <property type="entry name" value="INTEGRASE"/>
    <property type="match status" value="1"/>
</dbReference>
<dbReference type="Gene3D" id="3.10.20.370">
    <property type="match status" value="1"/>
</dbReference>
<keyword evidence="8" id="KW-0479">Metal-binding</keyword>
<reference evidence="12" key="1">
    <citation type="submission" date="2025-08" db="UniProtKB">
        <authorList>
            <consortium name="Ensembl"/>
        </authorList>
    </citation>
    <scope>IDENTIFICATION</scope>
</reference>
<keyword evidence="5" id="KW-0238">DNA-binding</keyword>
<dbReference type="SUPFAM" id="SSF56672">
    <property type="entry name" value="DNA/RNA polymerases"/>
    <property type="match status" value="1"/>
</dbReference>
<dbReference type="Gene3D" id="3.10.10.10">
    <property type="entry name" value="HIV Type 1 Reverse Transcriptase, subunit A, domain 1"/>
    <property type="match status" value="1"/>
</dbReference>
<name>A0A8C2G5F7_CYPCA</name>
<dbReference type="CDD" id="cd01647">
    <property type="entry name" value="RT_LTR"/>
    <property type="match status" value="1"/>
</dbReference>
<evidence type="ECO:0000256" key="9">
    <source>
        <dbReference type="SAM" id="SignalP"/>
    </source>
</evidence>
<feature type="signal peptide" evidence="9">
    <location>
        <begin position="1"/>
        <end position="20"/>
    </location>
</feature>
<evidence type="ECO:0000256" key="8">
    <source>
        <dbReference type="PROSITE-ProRule" id="PRU00047"/>
    </source>
</evidence>
<keyword evidence="4" id="KW-0064">Aspartyl protease</keyword>
<dbReference type="Pfam" id="PF00078">
    <property type="entry name" value="RVT_1"/>
    <property type="match status" value="1"/>
</dbReference>
<evidence type="ECO:0000256" key="1">
    <source>
        <dbReference type="ARBA" id="ARBA00010879"/>
    </source>
</evidence>
<dbReference type="InterPro" id="IPR001878">
    <property type="entry name" value="Znf_CCHC"/>
</dbReference>
<evidence type="ECO:0000256" key="5">
    <source>
        <dbReference type="ARBA" id="ARBA00023125"/>
    </source>
</evidence>
<dbReference type="GO" id="GO:0006508">
    <property type="term" value="P:proteolysis"/>
    <property type="evidence" value="ECO:0007669"/>
    <property type="project" value="UniProtKB-KW"/>
</dbReference>
<keyword evidence="8" id="KW-0862">Zinc</keyword>
<dbReference type="InterPro" id="IPR001584">
    <property type="entry name" value="Integrase_cat-core"/>
</dbReference>
<dbReference type="InterPro" id="IPR043502">
    <property type="entry name" value="DNA/RNA_pol_sf"/>
</dbReference>
<dbReference type="InterPro" id="IPR003309">
    <property type="entry name" value="SCAN_dom"/>
</dbReference>
<keyword evidence="3" id="KW-0645">Protease</keyword>
<dbReference type="GO" id="GO:0003677">
    <property type="term" value="F:DNA binding"/>
    <property type="evidence" value="ECO:0007669"/>
    <property type="project" value="UniProtKB-KW"/>
</dbReference>
<dbReference type="Gene3D" id="1.10.4020.10">
    <property type="entry name" value="DNA breaking-rejoining enzymes"/>
    <property type="match status" value="1"/>
</dbReference>
<dbReference type="InterPro" id="IPR043128">
    <property type="entry name" value="Rev_trsase/Diguanyl_cyclase"/>
</dbReference>
<protein>
    <recommendedName>
        <fullName evidence="7">Gypsy retrotransposon integrase-like protein 1</fullName>
        <ecNumber evidence="2">3.1.26.4</ecNumber>
    </recommendedName>
</protein>
<dbReference type="GO" id="GO:0004190">
    <property type="term" value="F:aspartic-type endopeptidase activity"/>
    <property type="evidence" value="ECO:0007669"/>
    <property type="project" value="UniProtKB-KW"/>
</dbReference>
<dbReference type="GO" id="GO:0008270">
    <property type="term" value="F:zinc ion binding"/>
    <property type="evidence" value="ECO:0007669"/>
    <property type="project" value="UniProtKB-KW"/>
</dbReference>
<comment type="similarity">
    <text evidence="1">Belongs to the beta type-B retroviral polymerase family. HERV class-II K(HML-2) pol subfamily.</text>
</comment>
<evidence type="ECO:0000313" key="13">
    <source>
        <dbReference type="Proteomes" id="UP000694701"/>
    </source>
</evidence>
<keyword evidence="9" id="KW-0732">Signal</keyword>
<feature type="chain" id="PRO_5034204744" description="Gypsy retrotransposon integrase-like protein 1" evidence="9">
    <location>
        <begin position="21"/>
        <end position="1597"/>
    </location>
</feature>
<dbReference type="GO" id="GO:0015074">
    <property type="term" value="P:DNA integration"/>
    <property type="evidence" value="ECO:0007669"/>
    <property type="project" value="InterPro"/>
</dbReference>
<dbReference type="InterPro" id="IPR041577">
    <property type="entry name" value="RT_RNaseH_2"/>
</dbReference>
<dbReference type="InterPro" id="IPR036875">
    <property type="entry name" value="Znf_CCHC_sf"/>
</dbReference>
<dbReference type="FunFam" id="1.10.340.70:FF:000001">
    <property type="entry name" value="Retrovirus-related Pol polyprotein from transposon gypsy-like Protein"/>
    <property type="match status" value="1"/>
</dbReference>
<feature type="domain" description="CCHC-type" evidence="10">
    <location>
        <begin position="417"/>
        <end position="430"/>
    </location>
</feature>
<dbReference type="FunFam" id="3.30.420.10:FF:000032">
    <property type="entry name" value="Retrovirus-related Pol polyprotein from transposon 297-like Protein"/>
    <property type="match status" value="1"/>
</dbReference>
<accession>A0A8C2G5F7</accession>
<dbReference type="SUPFAM" id="SSF53098">
    <property type="entry name" value="Ribonuclease H-like"/>
    <property type="match status" value="1"/>
</dbReference>
<proteinExistence type="inferred from homology"/>
<dbReference type="PROSITE" id="PS50158">
    <property type="entry name" value="ZF_CCHC"/>
    <property type="match status" value="1"/>
</dbReference>
<dbReference type="InterPro" id="IPR038269">
    <property type="entry name" value="SCAN_sf"/>
</dbReference>
<dbReference type="Ensembl" id="ENSCCRT00020072216.1">
    <property type="protein sequence ID" value="ENSCCRP00020065624.1"/>
    <property type="gene ID" value="ENSCCRG00020030887.1"/>
</dbReference>
<dbReference type="Pfam" id="PF17921">
    <property type="entry name" value="Integrase_H2C2"/>
    <property type="match status" value="1"/>
</dbReference>
<dbReference type="PANTHER" id="PTHR37984:SF5">
    <property type="entry name" value="PROTEIN NYNRIN-LIKE"/>
    <property type="match status" value="1"/>
</dbReference>
<keyword evidence="4" id="KW-0378">Hydrolase</keyword>
<dbReference type="Pfam" id="PF02023">
    <property type="entry name" value="SCAN"/>
    <property type="match status" value="1"/>
</dbReference>
<dbReference type="Pfam" id="PF00665">
    <property type="entry name" value="rve"/>
    <property type="match status" value="1"/>
</dbReference>
<sequence>MRLLWSLVFMVVSLIRMADFDLVSFASAPTVEQLDKCRKDDLLSIADHFHIRVSKQQLKHEIKNVVVQELRNLGVLKLADGSEKYPLSAEVCPSGEEDVNETGEAEGAEAKAVLSPFEPFSPTLTGSGGEARLRVRLARAQREERERAEDRRAQLDLQLQVRRLEIEADTQVRLRELELRVARDTPVPRLLSASSDQPVQPAAVASGASSSTFDVGKHISLVPQFREAEVDSYFNVFERVASMLNWSRDVWPLLLQCKLTGKAQEVCAALSLEDSLDYDVIKTAILRAYELVPEAYRQRFRNHRKGSDQTFVEFAREKSMLFDRWCASNKVSDFHALRELVLLEEFKNCTPERIVVYLNEQKVTSLSQASVCADEFVLTHKGVFTPARTEKVLSVPAVSKDQWRSKNFPKAKEGRECFYCRKSGHLIADCLVLKRKEQGASTKSVAFVKTVDRTDGESRDDLGVSYQPFLMEGFVSVSEQPLDQVKVTMLRDTGAMQSFIVADTLPFSELTFCGSHVLVRGLEMSTMKVPLHQLYLKSDLFSGLVKVGVRDSLPVHGVNFILGNDIAGGKIVPLLEVCDKPVLSDYTDELLEKFPEVFPVCAVTRAQARKFADADDLSSTFMVPTVGNDALLAEIGKPDDKVIVLKSDDLKLQVSSGKIIAAQKDDFSLRKCFSAVVSVEAARKRRNAYYMQNGLLMRWWCADVGGDSDWTSVVQIVIPTCYRHLVLSLAHDHDLSGHLGIKKTYHRILRHFFWPRMKADVAKFCRTCVTCQFSGKPNQVIPRAPLVPIPVMGEPFEHVIVDCVGPLPKSRSGNQYLLTIMCTATRFPEAIPLRKVTAPVISNALVKFFSTFGLPKIVQSDQGTNFLSKIFTQVLKTLNISHRISSAYHPESQGALERFHQTMKAMLRRYCMDTSKDWDEGIPLVLFAAREAVQDSLGFSPADLVFGHTVRGPLKMLKEDILASQSSATTTVLDYVSKFRERLHKACTMARESLLNAQVAMKSKFDRKTVQRHFKEGDQVLVLLPVVGSALSARFSGPYEVIRKISDTDYVICTPDRRKKSRVCHVNMLKAYHVRESSQDVLKVNESSTSCVAALTCETLDFTAMQDKEDDGVLVRHTYQQCARLKNSEVLADLGSHLSHLSESHRNDVKKVIHDFPSLFHDVPSRTTILQHDIDVGNAAPIKQHAYRTNVFKRSVMKSEVEYLCENGLAKQSFSPWSSPCLLVTKSDGSARFCTDYRKVNAVTVPDCFPLPRMEDCVDNLGSAKFVSKLDLLKGYWQVPLTSRASDISAFVTQDDFLQYCVMAFGMRNAPATFQRLINIVLAGVRNCSAYLDDLVIYSLNWSAHVSTLREVFDRLDKASLTLNLAKCEFGQATVTYLGKEVGQGQVRPIEAKVTAIAEFPVPATRKELRRFLGMAGYYRSFCKNFSTVANPLTSLLSPSCTFLWSDECQNAFDNVKALLCSTPVLSAPDVERTFKLEIDASSVGAGAVLVQEDAYGIDHPVCYFSRKFNKHQLNYSTIEKETLALLLALQYFDVYVSSTILPVTVFTDHNPLVFLGRMYNQNQRLMRWSLMVQGYNLVIEHKKGSDNIIADALSRA</sequence>
<dbReference type="Pfam" id="PF17919">
    <property type="entry name" value="RT_RNaseH_2"/>
    <property type="match status" value="1"/>
</dbReference>
<dbReference type="InterPro" id="IPR012337">
    <property type="entry name" value="RNaseH-like_sf"/>
</dbReference>
<dbReference type="Pfam" id="PF22938">
    <property type="entry name" value="Integrase_p58_C"/>
    <property type="match status" value="1"/>
</dbReference>
<keyword evidence="8" id="KW-0863">Zinc-finger</keyword>
<feature type="domain" description="Integrase catalytic" evidence="11">
    <location>
        <begin position="791"/>
        <end position="949"/>
    </location>
</feature>
<dbReference type="InterPro" id="IPR054465">
    <property type="entry name" value="Integrase_p58-like_C"/>
</dbReference>
<dbReference type="Gene3D" id="3.30.420.10">
    <property type="entry name" value="Ribonuclease H-like superfamily/Ribonuclease H"/>
    <property type="match status" value="1"/>
</dbReference>
<dbReference type="FunFam" id="3.30.70.270:FF:000020">
    <property type="entry name" value="Transposon Tf2-6 polyprotein-like Protein"/>
    <property type="match status" value="1"/>
</dbReference>